<dbReference type="EMBL" id="DVFO01000033">
    <property type="protein sequence ID" value="HIQ60642.1"/>
    <property type="molecule type" value="Genomic_DNA"/>
</dbReference>
<name>A0A9D0YRI0_9FIRM</name>
<protein>
    <submittedName>
        <fullName evidence="1">Uncharacterized protein</fullName>
    </submittedName>
</protein>
<evidence type="ECO:0000313" key="2">
    <source>
        <dbReference type="Proteomes" id="UP000886879"/>
    </source>
</evidence>
<reference evidence="1" key="2">
    <citation type="journal article" date="2021" name="PeerJ">
        <title>Extensive microbial diversity within the chicken gut microbiome revealed by metagenomics and culture.</title>
        <authorList>
            <person name="Gilroy R."/>
            <person name="Ravi A."/>
            <person name="Getino M."/>
            <person name="Pursley I."/>
            <person name="Horton D.L."/>
            <person name="Alikhan N.F."/>
            <person name="Baker D."/>
            <person name="Gharbi K."/>
            <person name="Hall N."/>
            <person name="Watson M."/>
            <person name="Adriaenssens E.M."/>
            <person name="Foster-Nyarko E."/>
            <person name="Jarju S."/>
            <person name="Secka A."/>
            <person name="Antonio M."/>
            <person name="Oren A."/>
            <person name="Chaudhuri R.R."/>
            <person name="La Ragione R."/>
            <person name="Hildebrand F."/>
            <person name="Pallen M.J."/>
        </authorList>
    </citation>
    <scope>NUCLEOTIDE SEQUENCE</scope>
    <source>
        <strain evidence="1">ChiGjej2B2-12916</strain>
    </source>
</reference>
<organism evidence="1 2">
    <name type="scientific">Candidatus Enterenecus faecium</name>
    <dbReference type="NCBI Taxonomy" id="2840780"/>
    <lineage>
        <taxon>Bacteria</taxon>
        <taxon>Bacillati</taxon>
        <taxon>Bacillota</taxon>
        <taxon>Clostridia</taxon>
        <taxon>Eubacteriales</taxon>
        <taxon>Candidatus Enterenecus</taxon>
    </lineage>
</organism>
<dbReference type="AlphaFoldDB" id="A0A9D0YRI0"/>
<proteinExistence type="predicted"/>
<dbReference type="Proteomes" id="UP000886879">
    <property type="component" value="Unassembled WGS sequence"/>
</dbReference>
<sequence length="175" mass="20652">MRMALEQSVGSYVEGAKCQYGVLEIRQMPEEYLIASPTRYTKMPDEETFLRTFRNHLKYCEQKELSTRLQAGEIIPLERARRRCFVESHYFNPVQGRVEDERLYIKPAGEYAVYYHQGELEDLEVAFHLFVDEVERQGYRLCGDVYEDDMVEELIFSQTGLSVARLTARVEKMER</sequence>
<dbReference type="InterPro" id="IPR011256">
    <property type="entry name" value="Reg_factor_effector_dom_sf"/>
</dbReference>
<evidence type="ECO:0000313" key="1">
    <source>
        <dbReference type="EMBL" id="HIQ60642.1"/>
    </source>
</evidence>
<reference evidence="1" key="1">
    <citation type="submission" date="2020-10" db="EMBL/GenBank/DDBJ databases">
        <authorList>
            <person name="Gilroy R."/>
        </authorList>
    </citation>
    <scope>NUCLEOTIDE SEQUENCE</scope>
    <source>
        <strain evidence="1">ChiGjej2B2-12916</strain>
    </source>
</reference>
<comment type="caution">
    <text evidence="1">The sequence shown here is derived from an EMBL/GenBank/DDBJ whole genome shotgun (WGS) entry which is preliminary data.</text>
</comment>
<accession>A0A9D0YRI0</accession>
<dbReference type="Gene3D" id="3.20.80.10">
    <property type="entry name" value="Regulatory factor, effector binding domain"/>
    <property type="match status" value="1"/>
</dbReference>
<gene>
    <name evidence="1" type="ORF">IAD31_03480</name>
</gene>
<dbReference type="SUPFAM" id="SSF55136">
    <property type="entry name" value="Probable bacterial effector-binding domain"/>
    <property type="match status" value="1"/>
</dbReference>